<dbReference type="EMBL" id="CM016555">
    <property type="protein sequence ID" value="TKW23210.1"/>
    <property type="molecule type" value="Genomic_DNA"/>
</dbReference>
<proteinExistence type="predicted"/>
<evidence type="ECO:0000256" key="1">
    <source>
        <dbReference type="SAM" id="Phobius"/>
    </source>
</evidence>
<feature type="transmembrane region" description="Helical" evidence="1">
    <location>
        <begin position="12"/>
        <end position="35"/>
    </location>
</feature>
<dbReference type="Proteomes" id="UP000298652">
    <property type="component" value="Chromosome 4"/>
</dbReference>
<keyword evidence="1" id="KW-0812">Transmembrane</keyword>
<dbReference type="AlphaFoldDB" id="A0A4U6V2C3"/>
<keyword evidence="1" id="KW-1133">Transmembrane helix</keyword>
<gene>
    <name evidence="3" type="ORF">SEVIR_4G278101v2</name>
</gene>
<keyword evidence="2" id="KW-0732">Signal</keyword>
<sequence>MPHRHHLVSSFALYICTCNLHLLQLCGVGNVFLFFAKPECQTTLPWPACKSCMIAH</sequence>
<accession>A0A4U6V2C3</accession>
<name>A0A4U6V2C3_SETVI</name>
<protein>
    <submittedName>
        <fullName evidence="3">Uncharacterized protein</fullName>
    </submittedName>
</protein>
<evidence type="ECO:0000313" key="4">
    <source>
        <dbReference type="Proteomes" id="UP000298652"/>
    </source>
</evidence>
<evidence type="ECO:0000313" key="3">
    <source>
        <dbReference type="EMBL" id="TKW23210.1"/>
    </source>
</evidence>
<feature type="signal peptide" evidence="2">
    <location>
        <begin position="1"/>
        <end position="18"/>
    </location>
</feature>
<reference evidence="3" key="1">
    <citation type="submission" date="2019-03" db="EMBL/GenBank/DDBJ databases">
        <title>WGS assembly of Setaria viridis.</title>
        <authorList>
            <person name="Huang P."/>
            <person name="Jenkins J."/>
            <person name="Grimwood J."/>
            <person name="Barry K."/>
            <person name="Healey A."/>
            <person name="Mamidi S."/>
            <person name="Sreedasyam A."/>
            <person name="Shu S."/>
            <person name="Feldman M."/>
            <person name="Wu J."/>
            <person name="Yu Y."/>
            <person name="Chen C."/>
            <person name="Johnson J."/>
            <person name="Rokhsar D."/>
            <person name="Baxter I."/>
            <person name="Schmutz J."/>
            <person name="Brutnell T."/>
            <person name="Kellogg E."/>
        </authorList>
    </citation>
    <scope>NUCLEOTIDE SEQUENCE [LARGE SCALE GENOMIC DNA]</scope>
</reference>
<feature type="chain" id="PRO_5020877481" evidence="2">
    <location>
        <begin position="19"/>
        <end position="56"/>
    </location>
</feature>
<keyword evidence="4" id="KW-1185">Reference proteome</keyword>
<organism evidence="3 4">
    <name type="scientific">Setaria viridis</name>
    <name type="common">Green bristlegrass</name>
    <name type="synonym">Setaria italica subsp. viridis</name>
    <dbReference type="NCBI Taxonomy" id="4556"/>
    <lineage>
        <taxon>Eukaryota</taxon>
        <taxon>Viridiplantae</taxon>
        <taxon>Streptophyta</taxon>
        <taxon>Embryophyta</taxon>
        <taxon>Tracheophyta</taxon>
        <taxon>Spermatophyta</taxon>
        <taxon>Magnoliopsida</taxon>
        <taxon>Liliopsida</taxon>
        <taxon>Poales</taxon>
        <taxon>Poaceae</taxon>
        <taxon>PACMAD clade</taxon>
        <taxon>Panicoideae</taxon>
        <taxon>Panicodae</taxon>
        <taxon>Paniceae</taxon>
        <taxon>Cenchrinae</taxon>
        <taxon>Setaria</taxon>
    </lineage>
</organism>
<dbReference type="Gramene" id="TKW23210">
    <property type="protein sequence ID" value="TKW23210"/>
    <property type="gene ID" value="SEVIR_4G278101v2"/>
</dbReference>
<keyword evidence="1" id="KW-0472">Membrane</keyword>
<evidence type="ECO:0000256" key="2">
    <source>
        <dbReference type="SAM" id="SignalP"/>
    </source>
</evidence>